<keyword evidence="6" id="KW-0029">Amino-acid transport</keyword>
<evidence type="ECO:0000256" key="10">
    <source>
        <dbReference type="ARBA" id="ARBA00023136"/>
    </source>
</evidence>
<dbReference type="GO" id="GO:0089718">
    <property type="term" value="P:amino acid import across plasma membrane"/>
    <property type="evidence" value="ECO:0007669"/>
    <property type="project" value="TreeGrafter"/>
</dbReference>
<protein>
    <recommendedName>
        <fullName evidence="14">Sodium-dependent nutrient amino acid transporter 1</fullName>
    </recommendedName>
</protein>
<feature type="disulfide bond" evidence="15">
    <location>
        <begin position="117"/>
        <end position="125"/>
    </location>
</feature>
<dbReference type="GO" id="GO:0005283">
    <property type="term" value="F:amino acid:sodium symporter activity"/>
    <property type="evidence" value="ECO:0007669"/>
    <property type="project" value="TreeGrafter"/>
</dbReference>
<keyword evidence="10 17" id="KW-0472">Membrane</keyword>
<proteinExistence type="inferred from homology"/>
<feature type="transmembrane region" description="Helical" evidence="17">
    <location>
        <begin position="176"/>
        <end position="192"/>
    </location>
</feature>
<feature type="transmembrane region" description="Helical" evidence="17">
    <location>
        <begin position="84"/>
        <end position="106"/>
    </location>
</feature>
<keyword evidence="11" id="KW-0325">Glycoprotein</keyword>
<feature type="compositionally biased region" description="Basic residues" evidence="16">
    <location>
        <begin position="8"/>
        <end position="24"/>
    </location>
</feature>
<comment type="similarity">
    <text evidence="2">Belongs to the sodium:neurotransmitter symporter (SNF) (TC 2.A.22) family.</text>
</comment>
<evidence type="ECO:0000313" key="18">
    <source>
        <dbReference type="EMBL" id="KAK8396273.1"/>
    </source>
</evidence>
<evidence type="ECO:0000256" key="5">
    <source>
        <dbReference type="ARBA" id="ARBA00022847"/>
    </source>
</evidence>
<dbReference type="InterPro" id="IPR000175">
    <property type="entry name" value="Na/ntran_symport"/>
</dbReference>
<dbReference type="PANTHER" id="PTHR11616">
    <property type="entry name" value="SODIUM/CHLORIDE DEPENDENT TRANSPORTER"/>
    <property type="match status" value="1"/>
</dbReference>
<evidence type="ECO:0000256" key="17">
    <source>
        <dbReference type="SAM" id="Phobius"/>
    </source>
</evidence>
<evidence type="ECO:0000256" key="6">
    <source>
        <dbReference type="ARBA" id="ARBA00022970"/>
    </source>
</evidence>
<dbReference type="Proteomes" id="UP001487740">
    <property type="component" value="Unassembled WGS sequence"/>
</dbReference>
<evidence type="ECO:0000313" key="19">
    <source>
        <dbReference type="Proteomes" id="UP001487740"/>
    </source>
</evidence>
<evidence type="ECO:0000256" key="15">
    <source>
        <dbReference type="PIRSR" id="PIRSR600175-2"/>
    </source>
</evidence>
<organism evidence="18 19">
    <name type="scientific">Scylla paramamosain</name>
    <name type="common">Mud crab</name>
    <dbReference type="NCBI Taxonomy" id="85552"/>
    <lineage>
        <taxon>Eukaryota</taxon>
        <taxon>Metazoa</taxon>
        <taxon>Ecdysozoa</taxon>
        <taxon>Arthropoda</taxon>
        <taxon>Crustacea</taxon>
        <taxon>Multicrustacea</taxon>
        <taxon>Malacostraca</taxon>
        <taxon>Eumalacostraca</taxon>
        <taxon>Eucarida</taxon>
        <taxon>Decapoda</taxon>
        <taxon>Pleocyemata</taxon>
        <taxon>Brachyura</taxon>
        <taxon>Eubrachyura</taxon>
        <taxon>Portunoidea</taxon>
        <taxon>Portunidae</taxon>
        <taxon>Portuninae</taxon>
        <taxon>Scylla</taxon>
    </lineage>
</organism>
<keyword evidence="4 17" id="KW-0812">Transmembrane</keyword>
<evidence type="ECO:0000256" key="11">
    <source>
        <dbReference type="ARBA" id="ARBA00023180"/>
    </source>
</evidence>
<name>A0AAW0UAM4_SCYPA</name>
<comment type="caution">
    <text evidence="18">The sequence shown here is derived from an EMBL/GenBank/DDBJ whole genome shotgun (WGS) entry which is preliminary data.</text>
</comment>
<gene>
    <name evidence="18" type="ORF">O3P69_005365</name>
</gene>
<dbReference type="GO" id="GO:0005886">
    <property type="term" value="C:plasma membrane"/>
    <property type="evidence" value="ECO:0007669"/>
    <property type="project" value="TreeGrafter"/>
</dbReference>
<comment type="subcellular location">
    <subcellularLocation>
        <location evidence="1">Membrane</location>
        <topology evidence="1">Multi-pass membrane protein</topology>
    </subcellularLocation>
</comment>
<dbReference type="PRINTS" id="PR00176">
    <property type="entry name" value="NANEUSMPORT"/>
</dbReference>
<dbReference type="Pfam" id="PF00209">
    <property type="entry name" value="SNF"/>
    <property type="match status" value="1"/>
</dbReference>
<keyword evidence="19" id="KW-1185">Reference proteome</keyword>
<reference evidence="18 19" key="1">
    <citation type="submission" date="2023-03" db="EMBL/GenBank/DDBJ databases">
        <title>High-quality genome of Scylla paramamosain provides insights in environmental adaptation.</title>
        <authorList>
            <person name="Zhang L."/>
        </authorList>
    </citation>
    <scope>NUCLEOTIDE SEQUENCE [LARGE SCALE GENOMIC DNA]</scope>
    <source>
        <strain evidence="18">LZ_2023a</strain>
        <tissue evidence="18">Muscle</tissue>
    </source>
</reference>
<dbReference type="PROSITE" id="PS50267">
    <property type="entry name" value="NA_NEUROTRAN_SYMP_3"/>
    <property type="match status" value="1"/>
</dbReference>
<evidence type="ECO:0000256" key="2">
    <source>
        <dbReference type="ARBA" id="ARBA00006459"/>
    </source>
</evidence>
<sequence>MMTSRSTRGSHCRHSSTTSHRHKRETAEGTAGERSSSPTWWCWCLSARPLYYLEFILGSSPQLVLVNMWAICPAFRGIGCGQALITWAVSTYCVSLTGLCLFYFFASFSSVLPWAVCGSWASSSCVPVHTNATLPYSTNATLEGQKAISSAEEYLVKEVLKVDPEGFQNGVGLPDWRLSLCLLLSWVLIFMAQVKGVKSSGKTAYFTAIFPYVVLLTLFIRGVTLPGSRKGILFFLTPLWEKLLTPEANEQDIT</sequence>
<dbReference type="SUPFAM" id="SSF161070">
    <property type="entry name" value="SNF-like"/>
    <property type="match status" value="1"/>
</dbReference>
<dbReference type="InterPro" id="IPR037272">
    <property type="entry name" value="SNS_sf"/>
</dbReference>
<dbReference type="AlphaFoldDB" id="A0AAW0UAM4"/>
<dbReference type="PANTHER" id="PTHR11616:SF321">
    <property type="entry name" value="SODIUM-DEPENDENT NUTRIENT AMINO ACID TRANSPORTER 1-RELATED"/>
    <property type="match status" value="1"/>
</dbReference>
<dbReference type="GO" id="GO:0015179">
    <property type="term" value="F:L-amino acid transmembrane transporter activity"/>
    <property type="evidence" value="ECO:0007669"/>
    <property type="project" value="TreeGrafter"/>
</dbReference>
<keyword evidence="3" id="KW-0813">Transport</keyword>
<keyword evidence="7 17" id="KW-1133">Transmembrane helix</keyword>
<evidence type="ECO:0000256" key="8">
    <source>
        <dbReference type="ARBA" id="ARBA00023053"/>
    </source>
</evidence>
<keyword evidence="15" id="KW-1015">Disulfide bond</keyword>
<keyword evidence="9" id="KW-0406">Ion transport</keyword>
<keyword evidence="8" id="KW-0915">Sodium</keyword>
<evidence type="ECO:0000256" key="13">
    <source>
        <dbReference type="ARBA" id="ARBA00037785"/>
    </source>
</evidence>
<keyword evidence="5" id="KW-0769">Symport</keyword>
<evidence type="ECO:0000256" key="1">
    <source>
        <dbReference type="ARBA" id="ARBA00004141"/>
    </source>
</evidence>
<evidence type="ECO:0000256" key="9">
    <source>
        <dbReference type="ARBA" id="ARBA00023065"/>
    </source>
</evidence>
<dbReference type="EMBL" id="JARAKH010000016">
    <property type="protein sequence ID" value="KAK8396273.1"/>
    <property type="molecule type" value="Genomic_DNA"/>
</dbReference>
<comment type="function">
    <text evidence="13">Unusual broad substrate spectrum amino acid:sodium cotransporter that promotes absorption of the D isomers of essential amino acids. Neutral amino acids are the preferred substrates, especially methionine and phenylalanine.</text>
</comment>
<evidence type="ECO:0000256" key="14">
    <source>
        <dbReference type="ARBA" id="ARBA00040215"/>
    </source>
</evidence>
<keyword evidence="12" id="KW-0739">Sodium transport</keyword>
<dbReference type="PROSITE" id="PS00754">
    <property type="entry name" value="NA_NEUROTRAN_SYMP_2"/>
    <property type="match status" value="1"/>
</dbReference>
<feature type="transmembrane region" description="Helical" evidence="17">
    <location>
        <begin position="204"/>
        <end position="224"/>
    </location>
</feature>
<evidence type="ECO:0000256" key="12">
    <source>
        <dbReference type="ARBA" id="ARBA00023201"/>
    </source>
</evidence>
<feature type="region of interest" description="Disordered" evidence="16">
    <location>
        <begin position="1"/>
        <end position="37"/>
    </location>
</feature>
<accession>A0AAW0UAM4</accession>
<evidence type="ECO:0000256" key="4">
    <source>
        <dbReference type="ARBA" id="ARBA00022692"/>
    </source>
</evidence>
<evidence type="ECO:0000256" key="16">
    <source>
        <dbReference type="SAM" id="MobiDB-lite"/>
    </source>
</evidence>
<evidence type="ECO:0000256" key="3">
    <source>
        <dbReference type="ARBA" id="ARBA00022448"/>
    </source>
</evidence>
<evidence type="ECO:0000256" key="7">
    <source>
        <dbReference type="ARBA" id="ARBA00022989"/>
    </source>
</evidence>